<feature type="transmembrane region" description="Helical" evidence="1">
    <location>
        <begin position="117"/>
        <end position="134"/>
    </location>
</feature>
<dbReference type="SUPFAM" id="SSF57850">
    <property type="entry name" value="RING/U-box"/>
    <property type="match status" value="1"/>
</dbReference>
<name>A0A4D6MMD9_VIGUN</name>
<dbReference type="Pfam" id="PF17123">
    <property type="entry name" value="zf-RING_11"/>
    <property type="match status" value="1"/>
</dbReference>
<dbReference type="InterPro" id="IPR001841">
    <property type="entry name" value="Znf_RING"/>
</dbReference>
<keyword evidence="4" id="KW-1185">Reference proteome</keyword>
<accession>A0A4D6MMD9</accession>
<protein>
    <submittedName>
        <fullName evidence="3">Integrator complex subunit 11</fullName>
    </submittedName>
</protein>
<feature type="domain" description="RING-type" evidence="2">
    <location>
        <begin position="294"/>
        <end position="316"/>
    </location>
</feature>
<evidence type="ECO:0000259" key="2">
    <source>
        <dbReference type="Pfam" id="PF17123"/>
    </source>
</evidence>
<evidence type="ECO:0000313" key="3">
    <source>
        <dbReference type="EMBL" id="QCE01861.1"/>
    </source>
</evidence>
<feature type="transmembrane region" description="Helical" evidence="1">
    <location>
        <begin position="214"/>
        <end position="239"/>
    </location>
</feature>
<keyword evidence="1" id="KW-0472">Membrane</keyword>
<sequence>MNSRCFLHPQQDFSMVPFSSNSVTEDRVSSARNRPPRVTPPSFLVRVAMRISRARWFTFLRRVFHYQNGSRSNLGSNPFNSSTWMMLEFIALVVQITITTFTLAISKRERPIWPMRIWISGYDIGVVLNLLLLYGRYRQIYLTQGDALGVSDIEQQRNHEETSVCRMSHLMNKCRTSLELFFAIWFVMGNVWVFDSRFGSFEQAPKLHVLCITLLAWNAVCYSFPFLLFLLLCCFVPLISTLLGYNMNIASFDKGASEDQISQLPSWRHKEGRAKSELGNDSDGSEKLIDEDQECCICLTKYKDKEEVRQLPCSHMEAKMKKEENCIKVKHVNGTEVEIPGLKVRMSESPTSECELKRSCSEKRECLCSPTTHVGSFRCRQHRVDTMRHSNSVGSSRDFKPSLQPQ</sequence>
<dbReference type="InterPro" id="IPR013083">
    <property type="entry name" value="Znf_RING/FYVE/PHD"/>
</dbReference>
<dbReference type="Gene3D" id="3.30.40.10">
    <property type="entry name" value="Zinc/RING finger domain, C3HC4 (zinc finger)"/>
    <property type="match status" value="1"/>
</dbReference>
<evidence type="ECO:0000313" key="4">
    <source>
        <dbReference type="Proteomes" id="UP000501690"/>
    </source>
</evidence>
<dbReference type="Proteomes" id="UP000501690">
    <property type="component" value="Linkage Group LG7"/>
</dbReference>
<feature type="transmembrane region" description="Helical" evidence="1">
    <location>
        <begin position="176"/>
        <end position="194"/>
    </location>
</feature>
<proteinExistence type="predicted"/>
<dbReference type="PANTHER" id="PTHR46225:SF1">
    <property type="entry name" value="RING_U-BOX SUPERFAMILY PROTEIN"/>
    <property type="match status" value="1"/>
</dbReference>
<reference evidence="3 4" key="1">
    <citation type="submission" date="2019-04" db="EMBL/GenBank/DDBJ databases">
        <title>An improved genome assembly and genetic linkage map for asparagus bean, Vigna unguiculata ssp. sesquipedialis.</title>
        <authorList>
            <person name="Xia Q."/>
            <person name="Zhang R."/>
            <person name="Dong Y."/>
        </authorList>
    </citation>
    <scope>NUCLEOTIDE SEQUENCE [LARGE SCALE GENOMIC DNA]</scope>
    <source>
        <tissue evidence="3">Leaf</tissue>
    </source>
</reference>
<dbReference type="EMBL" id="CP039351">
    <property type="protein sequence ID" value="QCE01861.1"/>
    <property type="molecule type" value="Genomic_DNA"/>
</dbReference>
<keyword evidence="1" id="KW-1133">Transmembrane helix</keyword>
<feature type="transmembrane region" description="Helical" evidence="1">
    <location>
        <begin position="84"/>
        <end position="105"/>
    </location>
</feature>
<evidence type="ECO:0000256" key="1">
    <source>
        <dbReference type="SAM" id="Phobius"/>
    </source>
</evidence>
<dbReference type="AlphaFoldDB" id="A0A4D6MMD9"/>
<gene>
    <name evidence="3" type="ORF">DEO72_LG7g3161</name>
</gene>
<keyword evidence="1" id="KW-0812">Transmembrane</keyword>
<dbReference type="PANTHER" id="PTHR46225">
    <property type="entry name" value="C3H4 TYPE ZINC FINGER PROTEIN"/>
    <property type="match status" value="1"/>
</dbReference>
<organism evidence="3 4">
    <name type="scientific">Vigna unguiculata</name>
    <name type="common">Cowpea</name>
    <dbReference type="NCBI Taxonomy" id="3917"/>
    <lineage>
        <taxon>Eukaryota</taxon>
        <taxon>Viridiplantae</taxon>
        <taxon>Streptophyta</taxon>
        <taxon>Embryophyta</taxon>
        <taxon>Tracheophyta</taxon>
        <taxon>Spermatophyta</taxon>
        <taxon>Magnoliopsida</taxon>
        <taxon>eudicotyledons</taxon>
        <taxon>Gunneridae</taxon>
        <taxon>Pentapetalae</taxon>
        <taxon>rosids</taxon>
        <taxon>fabids</taxon>
        <taxon>Fabales</taxon>
        <taxon>Fabaceae</taxon>
        <taxon>Papilionoideae</taxon>
        <taxon>50 kb inversion clade</taxon>
        <taxon>NPAAA clade</taxon>
        <taxon>indigoferoid/millettioid clade</taxon>
        <taxon>Phaseoleae</taxon>
        <taxon>Vigna</taxon>
    </lineage>
</organism>